<dbReference type="OrthoDB" id="9815222at2"/>
<dbReference type="SMART" id="SM00487">
    <property type="entry name" value="DEXDc"/>
    <property type="match status" value="1"/>
</dbReference>
<evidence type="ECO:0000256" key="2">
    <source>
        <dbReference type="ARBA" id="ARBA00022840"/>
    </source>
</evidence>
<dbReference type="GO" id="GO:0005524">
    <property type="term" value="F:ATP binding"/>
    <property type="evidence" value="ECO:0007669"/>
    <property type="project" value="UniProtKB-KW"/>
</dbReference>
<dbReference type="Pfam" id="PF00270">
    <property type="entry name" value="DEAD"/>
    <property type="match status" value="1"/>
</dbReference>
<dbReference type="SUPFAM" id="SSF52540">
    <property type="entry name" value="P-loop containing nucleoside triphosphate hydrolases"/>
    <property type="match status" value="2"/>
</dbReference>
<dbReference type="RefSeq" id="WP_011236003.1">
    <property type="nucleotide sequence ID" value="NC_006513.1"/>
</dbReference>
<reference evidence="6 7" key="1">
    <citation type="journal article" date="2005" name="Arch. Microbiol.">
        <title>The genome sequence of an anaerobic aromatic-degrading denitrifying bacterium, strain EbN1.</title>
        <authorList>
            <person name="Rabus R."/>
            <person name="Kube M."/>
            <person name="Heider J."/>
            <person name="Beck A."/>
            <person name="Heitmann K."/>
            <person name="Widdel F."/>
            <person name="Reinhardt R."/>
        </authorList>
    </citation>
    <scope>NUCLEOTIDE SEQUENCE [LARGE SCALE GENOMIC DNA]</scope>
    <source>
        <strain evidence="6 7">EbN1</strain>
    </source>
</reference>
<dbReference type="GO" id="GO:0043138">
    <property type="term" value="F:3'-5' DNA helicase activity"/>
    <property type="evidence" value="ECO:0007669"/>
    <property type="project" value="TreeGrafter"/>
</dbReference>
<feature type="region of interest" description="Disordered" evidence="3">
    <location>
        <begin position="1212"/>
        <end position="1246"/>
    </location>
</feature>
<dbReference type="GO" id="GO:0003676">
    <property type="term" value="F:nucleic acid binding"/>
    <property type="evidence" value="ECO:0007669"/>
    <property type="project" value="InterPro"/>
</dbReference>
<accession>Q5P8U3</accession>
<dbReference type="STRING" id="76114.ebA275"/>
<feature type="domain" description="Helicase C-terminal" evidence="5">
    <location>
        <begin position="922"/>
        <end position="1108"/>
    </location>
</feature>
<feature type="compositionally biased region" description="Polar residues" evidence="3">
    <location>
        <begin position="1231"/>
        <end position="1246"/>
    </location>
</feature>
<dbReference type="eggNOG" id="COG1201">
    <property type="taxonomic scope" value="Bacteria"/>
</dbReference>
<dbReference type="HOGENOM" id="CLU_001338_1_0_4"/>
<keyword evidence="6" id="KW-0378">Hydrolase</keyword>
<evidence type="ECO:0000259" key="5">
    <source>
        <dbReference type="PROSITE" id="PS51194"/>
    </source>
</evidence>
<dbReference type="GO" id="GO:0036297">
    <property type="term" value="P:interstrand cross-link repair"/>
    <property type="evidence" value="ECO:0007669"/>
    <property type="project" value="TreeGrafter"/>
</dbReference>
<proteinExistence type="predicted"/>
<dbReference type="GO" id="GO:0006289">
    <property type="term" value="P:nucleotide-excision repair"/>
    <property type="evidence" value="ECO:0007669"/>
    <property type="project" value="TreeGrafter"/>
</dbReference>
<dbReference type="InterPro" id="IPR011545">
    <property type="entry name" value="DEAD/DEAH_box_helicase_dom"/>
</dbReference>
<gene>
    <name evidence="6" type="ORF">ebA275</name>
</gene>
<dbReference type="Pfam" id="PF00271">
    <property type="entry name" value="Helicase_C"/>
    <property type="match status" value="1"/>
</dbReference>
<dbReference type="Proteomes" id="UP000006552">
    <property type="component" value="Chromosome"/>
</dbReference>
<dbReference type="InterPro" id="IPR027417">
    <property type="entry name" value="P-loop_NTPase"/>
</dbReference>
<dbReference type="PANTHER" id="PTHR47957">
    <property type="entry name" value="ATP-DEPENDENT HELICASE HRQ1"/>
    <property type="match status" value="1"/>
</dbReference>
<dbReference type="PANTHER" id="PTHR47957:SF3">
    <property type="entry name" value="ATP-DEPENDENT HELICASE HRQ1"/>
    <property type="match status" value="1"/>
</dbReference>
<dbReference type="Gene3D" id="3.40.50.300">
    <property type="entry name" value="P-loop containing nucleotide triphosphate hydrolases"/>
    <property type="match status" value="2"/>
</dbReference>
<keyword evidence="2" id="KW-0067">ATP-binding</keyword>
<dbReference type="InterPro" id="IPR014001">
    <property type="entry name" value="Helicase_ATP-bd"/>
</dbReference>
<organism evidence="6 7">
    <name type="scientific">Aromatoleum aromaticum (strain DSM 19018 / LMG 30748 / EbN1)</name>
    <name type="common">Azoarcus sp. (strain EbN1)</name>
    <dbReference type="NCBI Taxonomy" id="76114"/>
    <lineage>
        <taxon>Bacteria</taxon>
        <taxon>Pseudomonadati</taxon>
        <taxon>Pseudomonadota</taxon>
        <taxon>Betaproteobacteria</taxon>
        <taxon>Rhodocyclales</taxon>
        <taxon>Rhodocyclaceae</taxon>
        <taxon>Aromatoleum</taxon>
    </lineage>
</organism>
<dbReference type="KEGG" id="eba:ebA275"/>
<name>Q5P8U3_AROAE</name>
<dbReference type="EMBL" id="CR555306">
    <property type="protein sequence ID" value="CAI06266.1"/>
    <property type="molecule type" value="Genomic_DNA"/>
</dbReference>
<evidence type="ECO:0000313" key="6">
    <source>
        <dbReference type="EMBL" id="CAI06266.1"/>
    </source>
</evidence>
<feature type="domain" description="Helicase ATP-binding" evidence="4">
    <location>
        <begin position="85"/>
        <end position="291"/>
    </location>
</feature>
<protein>
    <submittedName>
        <fullName evidence="6">Helicase (Putative RNA helicase),fragment</fullName>
    </submittedName>
</protein>
<dbReference type="AlphaFoldDB" id="Q5P8U3"/>
<evidence type="ECO:0000313" key="7">
    <source>
        <dbReference type="Proteomes" id="UP000006552"/>
    </source>
</evidence>
<dbReference type="eggNOG" id="COG1205">
    <property type="taxonomic scope" value="Bacteria"/>
</dbReference>
<dbReference type="PROSITE" id="PS51194">
    <property type="entry name" value="HELICASE_CTER"/>
    <property type="match status" value="1"/>
</dbReference>
<dbReference type="PROSITE" id="PS51192">
    <property type="entry name" value="HELICASE_ATP_BIND_1"/>
    <property type="match status" value="1"/>
</dbReference>
<sequence>MLPSLLARDIQNGLKQFLITGFEPSDPLFSGVMKRFANDEARWLKGPYLQIGLPFRAGSAGRHFFGGFELEYPGYSHQEAAWQRLSTTRGAASTLVATGTGSGKTECFLYPVLDHCARALLDAQAGIKALIIYPMNALATDQARRFAEVIAQTSRFRDIRVGLFVGGRSGKDGRGQMAMTANGVITDRETLRRDPPDILLTNYKMLDYLLIRPKDRQLWDKNAPDTLRYVVVDELHTFDGAQGTDLALLLRRLRARLRSPEEHLICAGTSATLGGNADSAPLREYARQVFGVDFPPASVVTEDRKSESEFLDDVAIEHVLYPRDDFAAVLDASPYSTPEAAVSAWFELFFPGHKAPPDVANAAWRGALGNMLKKHVLFVNLLKLLRGRIVDFAELQAQMIGPLPEAARPHIARVLDALLVLVAWSRDPAAPGRPLVTLRVQLWMRELRRMVTQVLSDPKRIELVPDSSVKRQAGKLYLPLVQCADCHTTGWLGRKPNGQTVISTDLDEIYNTWFSGQQEALRLYATEGLSRPLCDGISQHLCTSCAHLQSAGHCTACGHEDLVAVFRVTATRNSTNKDGLAFAWHDPTCPACGSRHRQILLGARNATLGAVAIEQSWASPFNDDKKLIAFSDSVQDAAHRAGFFTARTYLNTVRTGLAKVIDQMAAQGDEPLRWSSFLERAATTWRTGGSTLEMPRETFVAEFIGPNMTWQRDWAESLQLHDRLPGDSKLPERVRKRLGWQAFAEFTYLSRRGRNLDTIGKATLAPKADELRGAVTSLLPRLHETFGIRHANADTVFQWVWGLLCHLRQRGAVAHPELGTYTRDGNIFAFTHTQGRAEWLPGLGEKTPHPVFLTLGQHRGFDRVVGSAGASFYQTWFKACFASGLLPEKADLEIYTAAIEVLVEHGLLLRLDSTQGDVIAANPDALFLHTRVARIGSAQGKRHLSVPADVASALLGMPCLDAPQERYAEIDTADGWLADRFSRGDLRRVYSAEHTGLLQRDQREALEARFKAKDPAPWYENLLSATPTLEMGVDIGDLSSVMLCSVPPNQASYLQRIGRAGRHDGNALATTLADGASPHDLYFFEDTAEMLAGEVMPPGIFLKAAEVLRRQLFAFCLDDWVGSGVPETALPDKTSAALDARDSVDTTRFPATFLDYLHLHEDRLLAGFMALLGSDLDDRVAARLQGFMQGTEHEDALRLRLNKFLEELAKERQSHSQRAKQIKKQIDILKGTSNNPRSSMNPAAHL</sequence>
<keyword evidence="1" id="KW-0547">Nucleotide-binding</keyword>
<dbReference type="SMART" id="SM00490">
    <property type="entry name" value="HELICc"/>
    <property type="match status" value="1"/>
</dbReference>
<evidence type="ECO:0000256" key="3">
    <source>
        <dbReference type="SAM" id="MobiDB-lite"/>
    </source>
</evidence>
<dbReference type="InterPro" id="IPR001650">
    <property type="entry name" value="Helicase_C-like"/>
</dbReference>
<keyword evidence="7" id="KW-1185">Reference proteome</keyword>
<evidence type="ECO:0000256" key="1">
    <source>
        <dbReference type="ARBA" id="ARBA00022741"/>
    </source>
</evidence>
<evidence type="ECO:0000259" key="4">
    <source>
        <dbReference type="PROSITE" id="PS51192"/>
    </source>
</evidence>
<keyword evidence="6" id="KW-0347">Helicase</keyword>